<keyword evidence="4" id="KW-1185">Reference proteome</keyword>
<dbReference type="InterPro" id="IPR029058">
    <property type="entry name" value="AB_hydrolase_fold"/>
</dbReference>
<evidence type="ECO:0000313" key="3">
    <source>
        <dbReference type="EMBL" id="MFD0965126.1"/>
    </source>
</evidence>
<dbReference type="PANTHER" id="PTHR46118:SF4">
    <property type="entry name" value="PROTEIN ABHD11"/>
    <property type="match status" value="1"/>
</dbReference>
<evidence type="ECO:0000259" key="2">
    <source>
        <dbReference type="Pfam" id="PF00561"/>
    </source>
</evidence>
<reference evidence="4" key="1">
    <citation type="journal article" date="2019" name="Int. J. Syst. Evol. Microbiol.">
        <title>The Global Catalogue of Microorganisms (GCM) 10K type strain sequencing project: providing services to taxonomists for standard genome sequencing and annotation.</title>
        <authorList>
            <consortium name="The Broad Institute Genomics Platform"/>
            <consortium name="The Broad Institute Genome Sequencing Center for Infectious Disease"/>
            <person name="Wu L."/>
            <person name="Ma J."/>
        </authorList>
    </citation>
    <scope>NUCLEOTIDE SEQUENCE [LARGE SCALE GENOMIC DNA]</scope>
    <source>
        <strain evidence="4">CCUG 62114</strain>
    </source>
</reference>
<dbReference type="SUPFAM" id="SSF53474">
    <property type="entry name" value="alpha/beta-Hydrolases"/>
    <property type="match status" value="1"/>
</dbReference>
<comment type="caution">
    <text evidence="3">The sequence shown here is derived from an EMBL/GenBank/DDBJ whole genome shotgun (WGS) entry which is preliminary data.</text>
</comment>
<evidence type="ECO:0000256" key="1">
    <source>
        <dbReference type="ARBA" id="ARBA00022801"/>
    </source>
</evidence>
<sequence>MNPVLHSKILGEGQPLLILHGFLGMSDNWKTLGNKFLENFQVHLIDQRNHGRSFHHEDFSYDVLVQDLKQYIDFHQLKNCILLGHSMGGKTVMQFALEYPDLVSKLIVADIAPKVYPAHHQYILKALSEVDFSIQKSRKEIEVVLKEYIKDAGVVQFLMKNVYRKEKTELAYRFNLPVLINRYEEVIKTFEVDKFFNKPVLFLKGGNSNYINSSDEIEIERSFLQAEIATIQGAGHWLHAEKPLEFYEKVMQFC</sequence>
<dbReference type="PRINTS" id="PR00111">
    <property type="entry name" value="ABHYDROLASE"/>
</dbReference>
<dbReference type="GO" id="GO:0016787">
    <property type="term" value="F:hydrolase activity"/>
    <property type="evidence" value="ECO:0007669"/>
    <property type="project" value="UniProtKB-KW"/>
</dbReference>
<proteinExistence type="predicted"/>
<organism evidence="3 4">
    <name type="scientific">Pseudofulvibacter geojedonensis</name>
    <dbReference type="NCBI Taxonomy" id="1123758"/>
    <lineage>
        <taxon>Bacteria</taxon>
        <taxon>Pseudomonadati</taxon>
        <taxon>Bacteroidota</taxon>
        <taxon>Flavobacteriia</taxon>
        <taxon>Flavobacteriales</taxon>
        <taxon>Flavobacteriaceae</taxon>
        <taxon>Pseudofulvibacter</taxon>
    </lineage>
</organism>
<dbReference type="PANTHER" id="PTHR46118">
    <property type="entry name" value="PROTEIN ABHD11"/>
    <property type="match status" value="1"/>
</dbReference>
<dbReference type="Proteomes" id="UP001596997">
    <property type="component" value="Unassembled WGS sequence"/>
</dbReference>
<gene>
    <name evidence="3" type="ORF">ACFQ1O_14000</name>
</gene>
<accession>A0ABW3I5Q8</accession>
<dbReference type="EMBL" id="JBHTJM010000011">
    <property type="protein sequence ID" value="MFD0965126.1"/>
    <property type="molecule type" value="Genomic_DNA"/>
</dbReference>
<evidence type="ECO:0000313" key="4">
    <source>
        <dbReference type="Proteomes" id="UP001596997"/>
    </source>
</evidence>
<dbReference type="RefSeq" id="WP_377716983.1">
    <property type="nucleotide sequence ID" value="NZ_JBHTJM010000011.1"/>
</dbReference>
<dbReference type="InterPro" id="IPR000073">
    <property type="entry name" value="AB_hydrolase_1"/>
</dbReference>
<name>A0ABW3I5Q8_9FLAO</name>
<dbReference type="Pfam" id="PF00561">
    <property type="entry name" value="Abhydrolase_1"/>
    <property type="match status" value="1"/>
</dbReference>
<keyword evidence="1 3" id="KW-0378">Hydrolase</keyword>
<feature type="domain" description="AB hydrolase-1" evidence="2">
    <location>
        <begin position="15"/>
        <end position="111"/>
    </location>
</feature>
<protein>
    <submittedName>
        <fullName evidence="3">Alpha/beta fold hydrolase</fullName>
    </submittedName>
</protein>
<dbReference type="Gene3D" id="3.40.50.1820">
    <property type="entry name" value="alpha/beta hydrolase"/>
    <property type="match status" value="1"/>
</dbReference>